<dbReference type="Proteomes" id="UP000485058">
    <property type="component" value="Unassembled WGS sequence"/>
</dbReference>
<evidence type="ECO:0000313" key="2">
    <source>
        <dbReference type="EMBL" id="GFH13207.1"/>
    </source>
</evidence>
<evidence type="ECO:0000313" key="3">
    <source>
        <dbReference type="Proteomes" id="UP000485058"/>
    </source>
</evidence>
<keyword evidence="1" id="KW-0243">Dynein</keyword>
<dbReference type="PANTHER" id="PTHR11886">
    <property type="entry name" value="DYNEIN LIGHT CHAIN"/>
    <property type="match status" value="1"/>
</dbReference>
<keyword evidence="1" id="KW-0493">Microtubule</keyword>
<dbReference type="GO" id="GO:0005874">
    <property type="term" value="C:microtubule"/>
    <property type="evidence" value="ECO:0007669"/>
    <property type="project" value="UniProtKB-KW"/>
</dbReference>
<dbReference type="SUPFAM" id="SSF54648">
    <property type="entry name" value="DLC"/>
    <property type="match status" value="1"/>
</dbReference>
<comment type="subcellular location">
    <subcellularLocation>
        <location evidence="1">Cytoplasm</location>
        <location evidence="1">Cytoskeleton</location>
    </subcellularLocation>
</comment>
<keyword evidence="1" id="KW-0505">Motor protein</keyword>
<evidence type="ECO:0000256" key="1">
    <source>
        <dbReference type="RuleBase" id="RU365010"/>
    </source>
</evidence>
<keyword evidence="1" id="KW-0206">Cytoskeleton</keyword>
<accession>A0A699YSM7</accession>
<organism evidence="2 3">
    <name type="scientific">Haematococcus lacustris</name>
    <name type="common">Green alga</name>
    <name type="synonym">Haematococcus pluvialis</name>
    <dbReference type="NCBI Taxonomy" id="44745"/>
    <lineage>
        <taxon>Eukaryota</taxon>
        <taxon>Viridiplantae</taxon>
        <taxon>Chlorophyta</taxon>
        <taxon>core chlorophytes</taxon>
        <taxon>Chlorophyceae</taxon>
        <taxon>CS clade</taxon>
        <taxon>Chlamydomonadales</taxon>
        <taxon>Haematococcaceae</taxon>
        <taxon>Haematococcus</taxon>
    </lineage>
</organism>
<protein>
    <recommendedName>
        <fullName evidence="1">Dynein light chain</fullName>
    </recommendedName>
</protein>
<dbReference type="GO" id="GO:0007017">
    <property type="term" value="P:microtubule-based process"/>
    <property type="evidence" value="ECO:0007669"/>
    <property type="project" value="InterPro"/>
</dbReference>
<dbReference type="AlphaFoldDB" id="A0A699YSM7"/>
<dbReference type="Pfam" id="PF01221">
    <property type="entry name" value="Dynein_light"/>
    <property type="match status" value="1"/>
</dbReference>
<comment type="similarity">
    <text evidence="1">Belongs to the dynein light chain family.</text>
</comment>
<dbReference type="Gene3D" id="3.30.740.10">
    <property type="entry name" value="Protein Inhibitor Of Neuronal Nitric Oxide Synthase"/>
    <property type="match status" value="1"/>
</dbReference>
<dbReference type="GO" id="GO:0045505">
    <property type="term" value="F:dynein intermediate chain binding"/>
    <property type="evidence" value="ECO:0007669"/>
    <property type="project" value="TreeGrafter"/>
</dbReference>
<reference evidence="2 3" key="1">
    <citation type="submission" date="2020-02" db="EMBL/GenBank/DDBJ databases">
        <title>Draft genome sequence of Haematococcus lacustris strain NIES-144.</title>
        <authorList>
            <person name="Morimoto D."/>
            <person name="Nakagawa S."/>
            <person name="Yoshida T."/>
            <person name="Sawayama S."/>
        </authorList>
    </citation>
    <scope>NUCLEOTIDE SEQUENCE [LARGE SCALE GENOMIC DNA]</scope>
    <source>
        <strain evidence="2 3">NIES-144</strain>
    </source>
</reference>
<name>A0A699YSM7_HAELA</name>
<dbReference type="PANTHER" id="PTHR11886:SF35">
    <property type="entry name" value="DYNEIN LIGHT CHAIN"/>
    <property type="match status" value="1"/>
</dbReference>
<sequence>MAEEGVVEKQEYQLKHPHSFKICSSTMTEAFELEAINTALIAVDKYKQLKDIAFYVKHEYDRKYPGSGKATEGVYHCIVGNHYASAVSHETRQFIHLKVDTYHIILWKSKDTPFTVAD</sequence>
<dbReference type="GO" id="GO:0005868">
    <property type="term" value="C:cytoplasmic dynein complex"/>
    <property type="evidence" value="ECO:0007669"/>
    <property type="project" value="TreeGrafter"/>
</dbReference>
<keyword evidence="1" id="KW-0963">Cytoplasm</keyword>
<dbReference type="SMART" id="SM01375">
    <property type="entry name" value="Dynein_light"/>
    <property type="match status" value="1"/>
</dbReference>
<dbReference type="InterPro" id="IPR001372">
    <property type="entry name" value="Dynein_light_chain_typ-1/2"/>
</dbReference>
<proteinExistence type="inferred from homology"/>
<comment type="caution">
    <text evidence="2">The sequence shown here is derived from an EMBL/GenBank/DDBJ whole genome shotgun (WGS) entry which is preliminary data.</text>
</comment>
<gene>
    <name evidence="2" type="ORF">HaLaN_09043</name>
</gene>
<dbReference type="InterPro" id="IPR037177">
    <property type="entry name" value="DLC_sf"/>
</dbReference>
<dbReference type="EMBL" id="BLLF01000587">
    <property type="protein sequence ID" value="GFH13207.1"/>
    <property type="molecule type" value="Genomic_DNA"/>
</dbReference>
<keyword evidence="3" id="KW-1185">Reference proteome</keyword>